<protein>
    <submittedName>
        <fullName evidence="2">Methyltransferase type 11</fullName>
        <ecNumber evidence="2">2.1.1.-</ecNumber>
    </submittedName>
</protein>
<dbReference type="Pfam" id="PF08241">
    <property type="entry name" value="Methyltransf_11"/>
    <property type="match status" value="1"/>
</dbReference>
<proteinExistence type="predicted"/>
<dbReference type="CDD" id="cd02440">
    <property type="entry name" value="AdoMet_MTases"/>
    <property type="match status" value="1"/>
</dbReference>
<dbReference type="Gene3D" id="3.40.50.150">
    <property type="entry name" value="Vaccinia Virus protein VP39"/>
    <property type="match status" value="1"/>
</dbReference>
<reference evidence="2" key="1">
    <citation type="submission" date="2013-08" db="EMBL/GenBank/DDBJ databases">
        <authorList>
            <person name="Mendez C."/>
            <person name="Richter M."/>
            <person name="Ferrer M."/>
            <person name="Sanchez J."/>
        </authorList>
    </citation>
    <scope>NUCLEOTIDE SEQUENCE</scope>
</reference>
<dbReference type="GO" id="GO:0008757">
    <property type="term" value="F:S-adenosylmethionine-dependent methyltransferase activity"/>
    <property type="evidence" value="ECO:0007669"/>
    <property type="project" value="InterPro"/>
</dbReference>
<evidence type="ECO:0000313" key="2">
    <source>
        <dbReference type="EMBL" id="EQD55849.1"/>
    </source>
</evidence>
<feature type="domain" description="Methyltransferase type 11" evidence="1">
    <location>
        <begin position="68"/>
        <end position="120"/>
    </location>
</feature>
<dbReference type="InterPro" id="IPR029063">
    <property type="entry name" value="SAM-dependent_MTases_sf"/>
</dbReference>
<gene>
    <name evidence="2" type="ORF">B1A_11770</name>
</gene>
<evidence type="ECO:0000259" key="1">
    <source>
        <dbReference type="Pfam" id="PF08241"/>
    </source>
</evidence>
<dbReference type="InterPro" id="IPR013216">
    <property type="entry name" value="Methyltransf_11"/>
</dbReference>
<dbReference type="GO" id="GO:0032259">
    <property type="term" value="P:methylation"/>
    <property type="evidence" value="ECO:0007669"/>
    <property type="project" value="UniProtKB-KW"/>
</dbReference>
<accession>T1BRJ9</accession>
<sequence>MGVRCVRCGATPVTQSIVDVIRGRCLDLSSLSVYELSSRGALVDWLTPRAGSLTTSEYIPEVALGSIRQGVRCEDVQRLTFGDGAFDLCTSTEVFEHVDDDHAGFVQVRRVLRPGGMFIFTVPLSGATHTIERARVLDGQLTHLLEPEYHDDPFSRSKQILCMRNYGADIVERLRNAGFSHAELTRPACDMMHYARMVIVAER</sequence>
<organism evidence="2">
    <name type="scientific">mine drainage metagenome</name>
    <dbReference type="NCBI Taxonomy" id="410659"/>
    <lineage>
        <taxon>unclassified sequences</taxon>
        <taxon>metagenomes</taxon>
        <taxon>ecological metagenomes</taxon>
    </lineage>
</organism>
<dbReference type="AlphaFoldDB" id="T1BRJ9"/>
<keyword evidence="2" id="KW-0808">Transferase</keyword>
<reference evidence="2" key="2">
    <citation type="journal article" date="2014" name="ISME J.">
        <title>Microbial stratification in low pH oxic and suboxic macroscopic growths along an acid mine drainage.</title>
        <authorList>
            <person name="Mendez-Garcia C."/>
            <person name="Mesa V."/>
            <person name="Sprenger R.R."/>
            <person name="Richter M."/>
            <person name="Diez M.S."/>
            <person name="Solano J."/>
            <person name="Bargiela R."/>
            <person name="Golyshina O.V."/>
            <person name="Manteca A."/>
            <person name="Ramos J.L."/>
            <person name="Gallego J.R."/>
            <person name="Llorente I."/>
            <person name="Martins Dos Santos V.A."/>
            <person name="Jensen O.N."/>
            <person name="Pelaez A.I."/>
            <person name="Sanchez J."/>
            <person name="Ferrer M."/>
        </authorList>
    </citation>
    <scope>NUCLEOTIDE SEQUENCE</scope>
</reference>
<dbReference type="SUPFAM" id="SSF53335">
    <property type="entry name" value="S-adenosyl-L-methionine-dependent methyltransferases"/>
    <property type="match status" value="1"/>
</dbReference>
<name>T1BRJ9_9ZZZZ</name>
<comment type="caution">
    <text evidence="2">The sequence shown here is derived from an EMBL/GenBank/DDBJ whole genome shotgun (WGS) entry which is preliminary data.</text>
</comment>
<dbReference type="EC" id="2.1.1.-" evidence="2"/>
<keyword evidence="2" id="KW-0489">Methyltransferase</keyword>
<dbReference type="EMBL" id="AUZX01008457">
    <property type="protein sequence ID" value="EQD55849.1"/>
    <property type="molecule type" value="Genomic_DNA"/>
</dbReference>